<dbReference type="SUPFAM" id="SSF52200">
    <property type="entry name" value="Toll/Interleukin receptor TIR domain"/>
    <property type="match status" value="1"/>
</dbReference>
<evidence type="ECO:0000256" key="1">
    <source>
        <dbReference type="ARBA" id="ARBA00022614"/>
    </source>
</evidence>
<feature type="domain" description="TIR" evidence="5">
    <location>
        <begin position="18"/>
        <end position="184"/>
    </location>
</feature>
<gene>
    <name evidence="6" type="ORF">RGQ29_016644</name>
</gene>
<evidence type="ECO:0000259" key="5">
    <source>
        <dbReference type="PROSITE" id="PS50104"/>
    </source>
</evidence>
<keyword evidence="4" id="KW-0520">NAD</keyword>
<dbReference type="PRINTS" id="PR00364">
    <property type="entry name" value="DISEASERSIST"/>
</dbReference>
<dbReference type="Gene3D" id="3.40.50.300">
    <property type="entry name" value="P-loop containing nucleotide triphosphate hydrolases"/>
    <property type="match status" value="1"/>
</dbReference>
<dbReference type="InterPro" id="IPR036390">
    <property type="entry name" value="WH_DNA-bd_sf"/>
</dbReference>
<dbReference type="GO" id="GO:0043531">
    <property type="term" value="F:ADP binding"/>
    <property type="evidence" value="ECO:0007669"/>
    <property type="project" value="InterPro"/>
</dbReference>
<dbReference type="Gene3D" id="1.10.8.430">
    <property type="entry name" value="Helical domain of apoptotic protease-activating factors"/>
    <property type="match status" value="1"/>
</dbReference>
<evidence type="ECO:0000256" key="4">
    <source>
        <dbReference type="ARBA" id="ARBA00023027"/>
    </source>
</evidence>
<dbReference type="GO" id="GO:0006952">
    <property type="term" value="P:defense response"/>
    <property type="evidence" value="ECO:0007669"/>
    <property type="project" value="UniProtKB-KW"/>
</dbReference>
<proteinExistence type="predicted"/>
<dbReference type="PANTHER" id="PTHR11017">
    <property type="entry name" value="LEUCINE-RICH REPEAT-CONTAINING PROTEIN"/>
    <property type="match status" value="1"/>
</dbReference>
<dbReference type="InterPro" id="IPR044974">
    <property type="entry name" value="Disease_R_plants"/>
</dbReference>
<dbReference type="Pfam" id="PF00931">
    <property type="entry name" value="NB-ARC"/>
    <property type="match status" value="1"/>
</dbReference>
<dbReference type="SUPFAM" id="SSF52540">
    <property type="entry name" value="P-loop containing nucleoside triphosphate hydrolases"/>
    <property type="match status" value="1"/>
</dbReference>
<sequence>MAFPTDEGDSLSSSTHKWEFDVFLSFRGEDTRNNFTSYLHEALCGKGFKTFIDNEDLQKGEEISAELIKAIKSSMILIIIFSQKYAFSTWCLEELTEILECKKNGQKILPVFYKVNPSEVRKQEGNFGIALNMQEKKFKNNIEKVLRWRAALKEAASLSGWHYEDGYPECHFIQGIIKVVSNTKLNRTKLFVAKYPTGVDSRAKAVEYLLDIKSNDVRVLGIHGLGGIGKTTIAKAVYNRVADHFDGSSFLMNVRENSRTDCGIIKLQEKLLSEILMDEEIKVHSTFKGINVIKERLSCKKVFLILDDVDKLDQIEFFLGKCDWLANGSRVIITTRDKHVLTTLENDPLIYNVVDLDRHEALQLFSKYAFNKKEPEADYLQLTNQFICYANGLPLALQIIGSGLRGRNIRQWESELKKYKNIPNEGIQKILKVSFEGLEKNEQDIFLDIAYFFIGLSKNYVVDILAACDLYPDSGISKLIDKCLIRDEFDALWMHDLLQQMGKEIVQQESNVPGERTRLWCYEEALEVLREDTGSNKIRGIMLCSDRPEAVTLAAYAFKGMINLKILIVNNVHICEELKFLPNGLRYLDWPNYPFPLPSNFCPQKLGALNMPSSRIQLEKLLKQGVQFQNLKCINIMKCGSITRFPNSCTPNLEKLNLSYCRNLVECHESIGFLDKLQFGEFWYQEYEILQPRQNPMNNVQRYELILPGSVIPNWFNHQSVGNSISFWIGRDFPTFVCCAVLEPKEQLCELYLQVFLKINGTKVDVIGPFGSKRVTDMMSNHVWFFNVSREFPGLNLYDQNYVEVVIETFSCDRVAPEIDPSLTKDPFLIVSCGIHAECICPLVERFGEFEAKRQHQDQDHSTDAFPPTSIPAFPICSISNSVTQLTPAPFPTSNLELSNSYSMERTYNDFESLSTGFHVDGCNLSLSPYTSLIGRKYQPPQPQVIVLDQDQDHSNQTLPLFPTSYLELSNSNSMEATFNDFDSLLNGFHVDGCDLSVSQYTSPMGRNYHPPQPQVTVLDDTSHISLPSSMELLNNMTYKSELLGLPDLGIGLTVSEGFHLGSSSMAHNFFNDDDSDFNFYSPLKKMRTS</sequence>
<evidence type="ECO:0000313" key="6">
    <source>
        <dbReference type="EMBL" id="KAK4592213.1"/>
    </source>
</evidence>
<organism evidence="6 7">
    <name type="scientific">Quercus rubra</name>
    <name type="common">Northern red oak</name>
    <name type="synonym">Quercus borealis</name>
    <dbReference type="NCBI Taxonomy" id="3512"/>
    <lineage>
        <taxon>Eukaryota</taxon>
        <taxon>Viridiplantae</taxon>
        <taxon>Streptophyta</taxon>
        <taxon>Embryophyta</taxon>
        <taxon>Tracheophyta</taxon>
        <taxon>Spermatophyta</taxon>
        <taxon>Magnoliopsida</taxon>
        <taxon>eudicotyledons</taxon>
        <taxon>Gunneridae</taxon>
        <taxon>Pentapetalae</taxon>
        <taxon>rosids</taxon>
        <taxon>fabids</taxon>
        <taxon>Fagales</taxon>
        <taxon>Fagaceae</taxon>
        <taxon>Quercus</taxon>
    </lineage>
</organism>
<dbReference type="PROSITE" id="PS50104">
    <property type="entry name" value="TIR"/>
    <property type="match status" value="1"/>
</dbReference>
<evidence type="ECO:0000313" key="7">
    <source>
        <dbReference type="Proteomes" id="UP001324115"/>
    </source>
</evidence>
<dbReference type="SMART" id="SM00255">
    <property type="entry name" value="TIR"/>
    <property type="match status" value="1"/>
</dbReference>
<dbReference type="Pfam" id="PF23282">
    <property type="entry name" value="WHD_ROQ1"/>
    <property type="match status" value="1"/>
</dbReference>
<dbReference type="FunFam" id="3.40.50.10140:FF:000007">
    <property type="entry name" value="Disease resistance protein (TIR-NBS-LRR class)"/>
    <property type="match status" value="1"/>
</dbReference>
<dbReference type="InterPro" id="IPR000157">
    <property type="entry name" value="TIR_dom"/>
</dbReference>
<keyword evidence="2" id="KW-0677">Repeat</keyword>
<dbReference type="SUPFAM" id="SSF52047">
    <property type="entry name" value="RNI-like"/>
    <property type="match status" value="1"/>
</dbReference>
<protein>
    <recommendedName>
        <fullName evidence="5">TIR domain-containing protein</fullName>
    </recommendedName>
</protein>
<evidence type="ECO:0000256" key="2">
    <source>
        <dbReference type="ARBA" id="ARBA00022737"/>
    </source>
</evidence>
<accession>A0AAN7FEU6</accession>
<dbReference type="InterPro" id="IPR027417">
    <property type="entry name" value="P-loop_NTPase"/>
</dbReference>
<dbReference type="EMBL" id="JAXUIC010000004">
    <property type="protein sequence ID" value="KAK4592213.1"/>
    <property type="molecule type" value="Genomic_DNA"/>
</dbReference>
<dbReference type="InterPro" id="IPR058192">
    <property type="entry name" value="WHD_ROQ1-like"/>
</dbReference>
<dbReference type="Gene3D" id="3.80.10.10">
    <property type="entry name" value="Ribonuclease Inhibitor"/>
    <property type="match status" value="1"/>
</dbReference>
<evidence type="ECO:0000256" key="3">
    <source>
        <dbReference type="ARBA" id="ARBA00022821"/>
    </source>
</evidence>
<reference evidence="6 7" key="1">
    <citation type="journal article" date="2023" name="G3 (Bethesda)">
        <title>A haplotype-resolved chromosome-scale genome for Quercus rubra L. provides insights into the genetics of adaptive traits for red oak species.</title>
        <authorList>
            <person name="Kapoor B."/>
            <person name="Jenkins J."/>
            <person name="Schmutz J."/>
            <person name="Zhebentyayeva T."/>
            <person name="Kuelheim C."/>
            <person name="Coggeshall M."/>
            <person name="Heim C."/>
            <person name="Lasky J.R."/>
            <person name="Leites L."/>
            <person name="Islam-Faridi N."/>
            <person name="Romero-Severson J."/>
            <person name="DeLeo V.L."/>
            <person name="Lucas S.M."/>
            <person name="Lazic D."/>
            <person name="Gailing O."/>
            <person name="Carlson J."/>
            <person name="Staton M."/>
        </authorList>
    </citation>
    <scope>NUCLEOTIDE SEQUENCE [LARGE SCALE GENOMIC DNA]</scope>
    <source>
        <strain evidence="6">Pseudo-F2</strain>
    </source>
</reference>
<dbReference type="SUPFAM" id="SSF46785">
    <property type="entry name" value="Winged helix' DNA-binding domain"/>
    <property type="match status" value="1"/>
</dbReference>
<name>A0AAN7FEU6_QUERU</name>
<dbReference type="AlphaFoldDB" id="A0AAN7FEU6"/>
<dbReference type="GO" id="GO:0007165">
    <property type="term" value="P:signal transduction"/>
    <property type="evidence" value="ECO:0007669"/>
    <property type="project" value="InterPro"/>
</dbReference>
<dbReference type="Gene3D" id="3.40.50.10140">
    <property type="entry name" value="Toll/interleukin-1 receptor homology (TIR) domain"/>
    <property type="match status" value="1"/>
</dbReference>
<keyword evidence="3" id="KW-0611">Plant defense</keyword>
<keyword evidence="1" id="KW-0433">Leucine-rich repeat</keyword>
<keyword evidence="7" id="KW-1185">Reference proteome</keyword>
<dbReference type="Proteomes" id="UP001324115">
    <property type="component" value="Unassembled WGS sequence"/>
</dbReference>
<dbReference type="Pfam" id="PF01582">
    <property type="entry name" value="TIR"/>
    <property type="match status" value="1"/>
</dbReference>
<dbReference type="InterPro" id="IPR042197">
    <property type="entry name" value="Apaf_helical"/>
</dbReference>
<dbReference type="PANTHER" id="PTHR11017:SF568">
    <property type="entry name" value="ADP-RIBOSYL CYCLASE_CYCLIC ADP-RIBOSE HYDROLASE"/>
    <property type="match status" value="1"/>
</dbReference>
<dbReference type="InterPro" id="IPR035897">
    <property type="entry name" value="Toll_tir_struct_dom_sf"/>
</dbReference>
<dbReference type="InterPro" id="IPR032675">
    <property type="entry name" value="LRR_dom_sf"/>
</dbReference>
<dbReference type="InterPro" id="IPR002182">
    <property type="entry name" value="NB-ARC"/>
</dbReference>
<comment type="caution">
    <text evidence="6">The sequence shown here is derived from an EMBL/GenBank/DDBJ whole genome shotgun (WGS) entry which is preliminary data.</text>
</comment>